<comment type="caution">
    <text evidence="1">The sequence shown here is derived from an EMBL/GenBank/DDBJ whole genome shotgun (WGS) entry which is preliminary data.</text>
</comment>
<reference evidence="1" key="1">
    <citation type="submission" date="2022-12" db="EMBL/GenBank/DDBJ databases">
        <authorList>
            <person name="Krivoruchko A.V."/>
            <person name="Elkin A."/>
        </authorList>
    </citation>
    <scope>NUCLEOTIDE SEQUENCE</scope>
    <source>
        <strain evidence="1">IEGM 1388</strain>
    </source>
</reference>
<keyword evidence="2" id="KW-1185">Reference proteome</keyword>
<sequence>MWWIAIGAVFWVLVAMMVALLIGQVISHADLEDEAVALRRQSREPNLRLLR</sequence>
<name>A0ABT4MXR2_GORRU</name>
<proteinExistence type="predicted"/>
<dbReference type="EMBL" id="JAPWIE010000005">
    <property type="protein sequence ID" value="MCZ4551805.1"/>
    <property type="molecule type" value="Genomic_DNA"/>
</dbReference>
<dbReference type="RefSeq" id="WP_301572704.1">
    <property type="nucleotide sequence ID" value="NZ_JAPWIE010000005.1"/>
</dbReference>
<accession>A0ABT4MXR2</accession>
<gene>
    <name evidence="1" type="ORF">O4213_17580</name>
</gene>
<evidence type="ECO:0000313" key="2">
    <source>
        <dbReference type="Proteomes" id="UP001067235"/>
    </source>
</evidence>
<protein>
    <submittedName>
        <fullName evidence="1">Uncharacterized protein</fullName>
    </submittedName>
</protein>
<organism evidence="1 2">
    <name type="scientific">Gordonia rubripertincta</name>
    <name type="common">Rhodococcus corallinus</name>
    <dbReference type="NCBI Taxonomy" id="36822"/>
    <lineage>
        <taxon>Bacteria</taxon>
        <taxon>Bacillati</taxon>
        <taxon>Actinomycetota</taxon>
        <taxon>Actinomycetes</taxon>
        <taxon>Mycobacteriales</taxon>
        <taxon>Gordoniaceae</taxon>
        <taxon>Gordonia</taxon>
    </lineage>
</organism>
<evidence type="ECO:0000313" key="1">
    <source>
        <dbReference type="EMBL" id="MCZ4551805.1"/>
    </source>
</evidence>
<dbReference type="Proteomes" id="UP001067235">
    <property type="component" value="Unassembled WGS sequence"/>
</dbReference>